<dbReference type="InterPro" id="IPR001623">
    <property type="entry name" value="DnaJ_domain"/>
</dbReference>
<feature type="domain" description="J" evidence="1">
    <location>
        <begin position="1300"/>
        <end position="1381"/>
    </location>
</feature>
<dbReference type="VEuPathDB" id="TriTrypDB:TvY486_0602990"/>
<dbReference type="GO" id="GO:0007032">
    <property type="term" value="P:endosome organization"/>
    <property type="evidence" value="ECO:0007669"/>
    <property type="project" value="InterPro"/>
</dbReference>
<dbReference type="Gene3D" id="1.10.287.110">
    <property type="entry name" value="DnaJ domain"/>
    <property type="match status" value="1"/>
</dbReference>
<organism evidence="2">
    <name type="scientific">Trypanosoma vivax (strain Y486)</name>
    <dbReference type="NCBI Taxonomy" id="1055687"/>
    <lineage>
        <taxon>Eukaryota</taxon>
        <taxon>Discoba</taxon>
        <taxon>Euglenozoa</taxon>
        <taxon>Kinetoplastea</taxon>
        <taxon>Metakinetoplastina</taxon>
        <taxon>Trypanosomatida</taxon>
        <taxon>Trypanosomatidae</taxon>
        <taxon>Trypanosoma</taxon>
        <taxon>Duttonella</taxon>
    </lineage>
</organism>
<dbReference type="PANTHER" id="PTHR36983:SF2">
    <property type="entry name" value="DNAJ HOMOLOG SUBFAMILY C MEMBER 13"/>
    <property type="match status" value="1"/>
</dbReference>
<dbReference type="GO" id="GO:2000641">
    <property type="term" value="P:regulation of early endosome to late endosome transport"/>
    <property type="evidence" value="ECO:0007669"/>
    <property type="project" value="InterPro"/>
</dbReference>
<name>G0TX19_TRYVY</name>
<evidence type="ECO:0000259" key="1">
    <source>
        <dbReference type="PROSITE" id="PS50076"/>
    </source>
</evidence>
<dbReference type="InterPro" id="IPR016024">
    <property type="entry name" value="ARM-type_fold"/>
</dbReference>
<sequence length="2099" mass="238736">MKSAEVGGGAGMSADDGNLMAEYDSRHTVIKNSWKGKYMRIFCVSSKQVATINPQGILCVTNSWDYGTQLVNVAPAPNNTTEFSITANNKGKQETLNFTSYSTAERAELLTDVQRNRALFDVKYKQQLHLGEFSARKYGFGNVAKQCRLRVSAIAVEQLDSLGNVIGEYLFMHMKGITSIQDNPKSLVLLYGPLSKMHLYELENPGAIIQCMVEHARRYVGITSFPSAEKMSQQTFAAQRLGVDLTKLPPTAQFPVMKLSPRHGGAPVRRVFLTTNDYLQELDVDSYNTVSVYTFANIHTLVRCEKDDQKFTIQFCQPAVSKVYTSPMRDALLSHIVDCCRTVGNNNAHVSAIAVSRGKRTAPLSAHTSEEVESTLLNCLVDPYKYAGPVVISFSQVVEFFNANIEYTGPRFTENREGLFAENREKMIFSALLALLNNLPKGGVPIEFAQQFYALRRLCVTRIGFSSAAVVPTLVKSIEKMCTEALNMNNVTVSHAMIDFINVLMVPHHDHYEMAHEGANKNRILGDENFVCHIIRLLHDYAATENASLVVQALLDFFVYALCPPYCDTTNARHFNWTMTRLVEMAGKELFSLSQHSCDAISVGAGQLIRAIMEEGTPEQFAAMQRMALSEGAILRQLHTALFSKSRNLRDLARRLIAFWAFQNPDVQELMRCILPPAFLYFLQSREEPPEDELEKERTKSVVAMSMEYWESKTGWFKKRFHPTDVLGRTAGGSAAAQTGPEMVQLRVRNVRVKPTLNWNMLFYQVKQDHVRPDLIWNHTTRNELREALEAEMQAFRTGLEMQHKKLVSWNYREFEVQYLSLKDELKVGEHYLRLLFESGKPVVARPKDFFNDVYHRFLLAHDDKTRLECLRGMSILYEHYANAIGQFNDTAHIVHLLRTTLNSMFRDHLLLFIAQLIRARVNVKLFLNCDGLKLLVDMLPLAHLHVDRPQIVCATNAIECSGDSAFDLQDHEKEWYYVKDNEKQEPVTYTCLKQLYADGVITDKTKVWAKGLSGWMELVDVQQLRWGLVSQGGNRMLTFSEVSCTVLDILTRLCDHYPSKDDNGAVMQPLPLVKRYLSSPQVLPHIVQLLLTFDPGVCSRVHTLLCTVMDENPTVSQFFLTGVFFFTLMYTGSDVLPMCRMLDMSHKSQSCHIYPGENEIVQHSVLRTMIPPALVCYLTNHGPERFADVWLGEYETPEAIWNKDMRRHLVDKIASHVADFTPRLFSNIRAVYQYCPIVRVTYEQLKQELFCAQFYLRHLCDEVRYPNWPIADPVFLLREALMAWQSELSKKPSGLTRDGCLEELDITDRGHITPQSVRKAYYKLAALHHPDKNPDGREKFERIQLAYEFLASNTVESDEPNPQNIELILRTQAILYKRFGELLSQYKYAGYNLLLRLMQMEYDDPNMFCKEVVLMVPAVELCYLTVRNVSLNADELREEGGIELLSKVMQRCFESITPNSGDSLVQVKILRNTMMTFAVAAHFHECCVRIYNEPMIPHLAAKGIAFEKAAALSRACIQTCRSLCVDEVMQESVIREGAIWHLLVLLFRYDATVEDSGIELQEEHHSQLYANRAAVNALQAVYAMAGIAPSEKYPKTKRNEQILRMLNVVFTPYVVEMMITTDCGEKELLKLLNMNHETPYLLWNNDTREELLDILKHNSEKCFKAGLNCSDVPSLVAEDISVEQACMTFLIAALSESNMVQQAFERGLYVVVLHLIATTSHHTVKNDACLVLVKIFSDKIWGHKSILRASKLLPPVILETMKENTAAACQLLDTWQETPELVWSKDRRARFVEKCSAFRTQIVELLQREPTATWTLPDTDEVEDMDDLRVGGVYVKRYLNQPGWIVRKPKEFLVALLERFVEECMISGKERSVDTIVIIADSTLRLLQTTQNLVDYIVSIGYAQKLFMLLDCEDEVVAENALKLVREECDSATCVESFVNFDPVACLVAYQRKHPTRLPIFLDTLQRLISHSSERANMMPLALNNRIPHLMFEWLETGLTPEVCGDLAPAAVRALIIKVLKAMLALQDPIHGPQLEAILASNPIWEKYKEQSHDLFLSNVRIGGYLDAPQRNPQQQQQLLSITFSAQGADNDGEPPPI</sequence>
<dbReference type="PANTHER" id="PTHR36983">
    <property type="entry name" value="DNAJ HOMOLOG SUBFAMILY C MEMBER 13"/>
    <property type="match status" value="1"/>
</dbReference>
<dbReference type="GO" id="GO:0010008">
    <property type="term" value="C:endosome membrane"/>
    <property type="evidence" value="ECO:0007669"/>
    <property type="project" value="TreeGrafter"/>
</dbReference>
<proteinExistence type="predicted"/>
<accession>G0TX19</accession>
<reference evidence="2" key="1">
    <citation type="journal article" date="2012" name="Proc. Natl. Acad. Sci. U.S.A.">
        <title>Antigenic diversity is generated by distinct evolutionary mechanisms in African trypanosome species.</title>
        <authorList>
            <person name="Jackson A.P."/>
            <person name="Berry A."/>
            <person name="Aslett M."/>
            <person name="Allison H.C."/>
            <person name="Burton P."/>
            <person name="Vavrova-Anderson J."/>
            <person name="Brown R."/>
            <person name="Browne H."/>
            <person name="Corton N."/>
            <person name="Hauser H."/>
            <person name="Gamble J."/>
            <person name="Gilderthorp R."/>
            <person name="Marcello L."/>
            <person name="McQuillan J."/>
            <person name="Otto T.D."/>
            <person name="Quail M.A."/>
            <person name="Sanders M.J."/>
            <person name="van Tonder A."/>
            <person name="Ginger M.L."/>
            <person name="Field M.C."/>
            <person name="Barry J.D."/>
            <person name="Hertz-Fowler C."/>
            <person name="Berriman M."/>
        </authorList>
    </citation>
    <scope>NUCLEOTIDE SEQUENCE</scope>
    <source>
        <strain evidence="2">Y486</strain>
    </source>
</reference>
<dbReference type="InterPro" id="IPR025640">
    <property type="entry name" value="GYF_2"/>
</dbReference>
<dbReference type="EMBL" id="HE573022">
    <property type="protein sequence ID" value="CCC48508.1"/>
    <property type="molecule type" value="Genomic_DNA"/>
</dbReference>
<dbReference type="InterPro" id="IPR044978">
    <property type="entry name" value="GRV2/DNAJC13"/>
</dbReference>
<dbReference type="Pfam" id="PF14237">
    <property type="entry name" value="GYF_2"/>
    <property type="match status" value="1"/>
</dbReference>
<dbReference type="InterPro" id="IPR036869">
    <property type="entry name" value="J_dom_sf"/>
</dbReference>
<evidence type="ECO:0000313" key="2">
    <source>
        <dbReference type="EMBL" id="CCC48508.1"/>
    </source>
</evidence>
<gene>
    <name evidence="2" type="ORF">TVY486_0602990</name>
</gene>
<dbReference type="GO" id="GO:0006898">
    <property type="term" value="P:receptor-mediated endocytosis"/>
    <property type="evidence" value="ECO:0007669"/>
    <property type="project" value="TreeGrafter"/>
</dbReference>
<dbReference type="Pfam" id="PF00226">
    <property type="entry name" value="DnaJ"/>
    <property type="match status" value="1"/>
</dbReference>
<dbReference type="CDD" id="cd06257">
    <property type="entry name" value="DnaJ"/>
    <property type="match status" value="1"/>
</dbReference>
<protein>
    <submittedName>
        <fullName evidence="2">Putative endosomal trafficking protein RME-8</fullName>
    </submittedName>
</protein>
<dbReference type="PROSITE" id="PS50076">
    <property type="entry name" value="DNAJ_2"/>
    <property type="match status" value="1"/>
</dbReference>
<dbReference type="Pfam" id="PF19432">
    <property type="entry name" value="RME-8_N"/>
    <property type="match status" value="1"/>
</dbReference>
<dbReference type="SUPFAM" id="SSF46565">
    <property type="entry name" value="Chaperone J-domain"/>
    <property type="match status" value="1"/>
</dbReference>
<dbReference type="SUPFAM" id="SSF48371">
    <property type="entry name" value="ARM repeat"/>
    <property type="match status" value="2"/>
</dbReference>
<dbReference type="InterPro" id="IPR045802">
    <property type="entry name" value="GRV2/DNAJC13_N"/>
</dbReference>
<dbReference type="SMART" id="SM00271">
    <property type="entry name" value="DnaJ"/>
    <property type="match status" value="1"/>
</dbReference>